<dbReference type="InterPro" id="IPR036264">
    <property type="entry name" value="Bact_exopeptidase_dim_dom"/>
</dbReference>
<dbReference type="InterPro" id="IPR011650">
    <property type="entry name" value="Peptidase_M20_dimer"/>
</dbReference>
<keyword evidence="2" id="KW-0378">Hydrolase</keyword>
<dbReference type="PANTHER" id="PTHR43808:SF25">
    <property type="entry name" value="PEPTIDASE M20 DIMERISATION DOMAIN-CONTAINING PROTEIN"/>
    <property type="match status" value="1"/>
</dbReference>
<dbReference type="Gene3D" id="3.40.630.10">
    <property type="entry name" value="Zn peptidases"/>
    <property type="match status" value="2"/>
</dbReference>
<dbReference type="SUPFAM" id="SSF55031">
    <property type="entry name" value="Bacterial exopeptidase dimerisation domain"/>
    <property type="match status" value="1"/>
</dbReference>
<dbReference type="InterPro" id="IPR050072">
    <property type="entry name" value="Peptidase_M20A"/>
</dbReference>
<dbReference type="InterPro" id="IPR002933">
    <property type="entry name" value="Peptidase_M20"/>
</dbReference>
<feature type="domain" description="Peptidase M20 dimerisation" evidence="3">
    <location>
        <begin position="185"/>
        <end position="294"/>
    </location>
</feature>
<dbReference type="PANTHER" id="PTHR43808">
    <property type="entry name" value="ACETYLORNITHINE DEACETYLASE"/>
    <property type="match status" value="1"/>
</dbReference>
<keyword evidence="1" id="KW-0479">Metal-binding</keyword>
<dbReference type="SUPFAM" id="SSF53187">
    <property type="entry name" value="Zn-dependent exopeptidases"/>
    <property type="match status" value="1"/>
</dbReference>
<dbReference type="AlphaFoldDB" id="A0A930VRG6"/>
<evidence type="ECO:0000313" key="5">
    <source>
        <dbReference type="Proteomes" id="UP000660668"/>
    </source>
</evidence>
<evidence type="ECO:0000256" key="2">
    <source>
        <dbReference type="ARBA" id="ARBA00022801"/>
    </source>
</evidence>
<evidence type="ECO:0000256" key="1">
    <source>
        <dbReference type="ARBA" id="ARBA00022723"/>
    </source>
</evidence>
<protein>
    <submittedName>
        <fullName evidence="4">M20/M25/M40 family metallo-hydrolase</fullName>
    </submittedName>
</protein>
<dbReference type="Pfam" id="PF01546">
    <property type="entry name" value="Peptidase_M20"/>
    <property type="match status" value="1"/>
</dbReference>
<dbReference type="RefSeq" id="WP_194697492.1">
    <property type="nucleotide sequence ID" value="NZ_JADKPO010000024.1"/>
</dbReference>
<dbReference type="GO" id="GO:0046872">
    <property type="term" value="F:metal ion binding"/>
    <property type="evidence" value="ECO:0007669"/>
    <property type="project" value="UniProtKB-KW"/>
</dbReference>
<gene>
    <name evidence="4" type="ORF">ISU10_16360</name>
</gene>
<sequence>MNQDLSDSQLVLDHIDAGEVTHLASELIRIPSFKTQETPLAQWLGAYFRERDYEVVLQEVDPGRFQTIATLRGTGGGKSLMFNGHIDMDPLAYGWKYDPFEPHLEDGLLRGAGLFNMKGGIACMISATEAIRRSGWQPRGDIVLACVAGELQGGVGTVHMVDNGVRADMAIVPEPYGAHNAITKHSGWTQLAISTIGFSHHVTLKEQAIDAIEKMMTVIPALKSIEFRHTPSKDLPLMPRLSVGCIIGGRGKPHDLTGPNYISDYCTILVDVRFLPGQTPETVEEDIAAVLAGLQEADPELEYEVEHPPPADYRTLRVSMDPFDVSEDEEIVRTVSEEYSRITGKAPHVGTHIPLSMGGDDCCHLWRAGIPSVLYGPGGLPITKEDPHDVMDTREMFLAAQVMALTAARVCQ</sequence>
<proteinExistence type="predicted"/>
<dbReference type="Proteomes" id="UP000660668">
    <property type="component" value="Unassembled WGS sequence"/>
</dbReference>
<keyword evidence="5" id="KW-1185">Reference proteome</keyword>
<name>A0A930VRG6_9ACTN</name>
<evidence type="ECO:0000313" key="4">
    <source>
        <dbReference type="EMBL" id="MBF4769342.1"/>
    </source>
</evidence>
<evidence type="ECO:0000259" key="3">
    <source>
        <dbReference type="Pfam" id="PF07687"/>
    </source>
</evidence>
<dbReference type="GO" id="GO:0016787">
    <property type="term" value="F:hydrolase activity"/>
    <property type="evidence" value="ECO:0007669"/>
    <property type="project" value="UniProtKB-KW"/>
</dbReference>
<organism evidence="4 5">
    <name type="scientific">Nocardioides agariphilus</name>
    <dbReference type="NCBI Taxonomy" id="433664"/>
    <lineage>
        <taxon>Bacteria</taxon>
        <taxon>Bacillati</taxon>
        <taxon>Actinomycetota</taxon>
        <taxon>Actinomycetes</taxon>
        <taxon>Propionibacteriales</taxon>
        <taxon>Nocardioidaceae</taxon>
        <taxon>Nocardioides</taxon>
    </lineage>
</organism>
<comment type="caution">
    <text evidence="4">The sequence shown here is derived from an EMBL/GenBank/DDBJ whole genome shotgun (WGS) entry which is preliminary data.</text>
</comment>
<dbReference type="Pfam" id="PF07687">
    <property type="entry name" value="M20_dimer"/>
    <property type="match status" value="1"/>
</dbReference>
<accession>A0A930VRG6</accession>
<reference evidence="4" key="1">
    <citation type="submission" date="2020-11" db="EMBL/GenBank/DDBJ databases">
        <title>Nocardioides cynanchi sp. nov., isolated from soil of rhizosphere of Cynanchum wilfordii.</title>
        <authorList>
            <person name="Lee J.-S."/>
            <person name="Suh M.K."/>
            <person name="Kim J.-S."/>
        </authorList>
    </citation>
    <scope>NUCLEOTIDE SEQUENCE</scope>
    <source>
        <strain evidence="4">KCTC 19276</strain>
    </source>
</reference>
<dbReference type="EMBL" id="JADKPO010000024">
    <property type="protein sequence ID" value="MBF4769342.1"/>
    <property type="molecule type" value="Genomic_DNA"/>
</dbReference>